<evidence type="ECO:0000256" key="1">
    <source>
        <dbReference type="ARBA" id="ARBA00006252"/>
    </source>
</evidence>
<dbReference type="PANTHER" id="PTHR10204">
    <property type="entry name" value="NAD P H OXIDOREDUCTASE-RELATED"/>
    <property type="match status" value="1"/>
</dbReference>
<feature type="domain" description="Flavodoxin-like fold" evidence="3">
    <location>
        <begin position="3"/>
        <end position="187"/>
    </location>
</feature>
<evidence type="ECO:0000313" key="5">
    <source>
        <dbReference type="Proteomes" id="UP000238730"/>
    </source>
</evidence>
<gene>
    <name evidence="4" type="ORF">BTO08_20275</name>
</gene>
<dbReference type="RefSeq" id="WP_105062363.1">
    <property type="nucleotide sequence ID" value="NZ_MSCJ01000003.1"/>
</dbReference>
<dbReference type="OrthoDB" id="9798454at2"/>
<dbReference type="GO" id="GO:0003955">
    <property type="term" value="F:NAD(P)H dehydrogenase (quinone) activity"/>
    <property type="evidence" value="ECO:0007669"/>
    <property type="project" value="TreeGrafter"/>
</dbReference>
<protein>
    <submittedName>
        <fullName evidence="4">NAD(P)H dehydrogenase</fullName>
    </submittedName>
</protein>
<dbReference type="InterPro" id="IPR051545">
    <property type="entry name" value="NAD(P)H_dehydrogenase_qn"/>
</dbReference>
<dbReference type="Pfam" id="PF02525">
    <property type="entry name" value="Flavodoxin_2"/>
    <property type="match status" value="1"/>
</dbReference>
<organism evidence="4 5">
    <name type="scientific">Photobacterium angustum</name>
    <dbReference type="NCBI Taxonomy" id="661"/>
    <lineage>
        <taxon>Bacteria</taxon>
        <taxon>Pseudomonadati</taxon>
        <taxon>Pseudomonadota</taxon>
        <taxon>Gammaproteobacteria</taxon>
        <taxon>Vibrionales</taxon>
        <taxon>Vibrionaceae</taxon>
        <taxon>Photobacterium</taxon>
    </lineage>
</organism>
<sequence length="191" mass="21938">MCKKVLVINGNPKAKSYCHELAQSYITASEKNDVRLLNLSKMDFDINLVSGYEAVQPLEPDLQHFQSSLLWADHVVFIFPLWWGGMPAKLKGLIDRTFLPNFAFKFKAKSLTPQRLLKGRTAELIVTMDSPPFYYRWIYGDPIYKQMKRTILGFSGFEKVSKTYIGPIINATEDKKSKWNQRVAKLAKKVA</sequence>
<reference evidence="4 5" key="1">
    <citation type="submission" date="2016-12" db="EMBL/GenBank/DDBJ databases">
        <title>Diversity of luminous bacteria.</title>
        <authorList>
            <person name="Yoshizawa S."/>
            <person name="Kogure K."/>
        </authorList>
    </citation>
    <scope>NUCLEOTIDE SEQUENCE [LARGE SCALE GENOMIC DNA]</scope>
    <source>
        <strain evidence="4 5">LC1-200</strain>
    </source>
</reference>
<evidence type="ECO:0000256" key="2">
    <source>
        <dbReference type="ARBA" id="ARBA00023002"/>
    </source>
</evidence>
<dbReference type="EMBL" id="MSCJ01000003">
    <property type="protein sequence ID" value="PQJ62567.1"/>
    <property type="molecule type" value="Genomic_DNA"/>
</dbReference>
<dbReference type="AlphaFoldDB" id="A0A2S7VK78"/>
<accession>A0A2S7VK78</accession>
<evidence type="ECO:0000313" key="4">
    <source>
        <dbReference type="EMBL" id="PQJ62567.1"/>
    </source>
</evidence>
<dbReference type="InterPro" id="IPR003680">
    <property type="entry name" value="Flavodoxin_fold"/>
</dbReference>
<comment type="caution">
    <text evidence="4">The sequence shown here is derived from an EMBL/GenBank/DDBJ whole genome shotgun (WGS) entry which is preliminary data.</text>
</comment>
<dbReference type="Gene3D" id="3.40.50.360">
    <property type="match status" value="1"/>
</dbReference>
<name>A0A2S7VK78_PHOAN</name>
<dbReference type="InterPro" id="IPR029039">
    <property type="entry name" value="Flavoprotein-like_sf"/>
</dbReference>
<dbReference type="SUPFAM" id="SSF52218">
    <property type="entry name" value="Flavoproteins"/>
    <property type="match status" value="1"/>
</dbReference>
<dbReference type="Proteomes" id="UP000238730">
    <property type="component" value="Unassembled WGS sequence"/>
</dbReference>
<dbReference type="PANTHER" id="PTHR10204:SF34">
    <property type="entry name" value="NAD(P)H DEHYDROGENASE [QUINONE] 1 ISOFORM 1"/>
    <property type="match status" value="1"/>
</dbReference>
<proteinExistence type="inferred from homology"/>
<dbReference type="GO" id="GO:0005829">
    <property type="term" value="C:cytosol"/>
    <property type="evidence" value="ECO:0007669"/>
    <property type="project" value="TreeGrafter"/>
</dbReference>
<evidence type="ECO:0000259" key="3">
    <source>
        <dbReference type="Pfam" id="PF02525"/>
    </source>
</evidence>
<comment type="similarity">
    <text evidence="1">Belongs to the NAD(P)H dehydrogenase (quinone) family.</text>
</comment>
<keyword evidence="2" id="KW-0560">Oxidoreductase</keyword>